<dbReference type="PROSITE" id="PS50888">
    <property type="entry name" value="BHLH"/>
    <property type="match status" value="1"/>
</dbReference>
<evidence type="ECO:0000256" key="2">
    <source>
        <dbReference type="ARBA" id="ARBA00023125"/>
    </source>
</evidence>
<evidence type="ECO:0000313" key="9">
    <source>
        <dbReference type="Proteomes" id="UP000019377"/>
    </source>
</evidence>
<dbReference type="OrthoDB" id="2555224at2759"/>
<keyword evidence="9" id="KW-1185">Reference proteome</keyword>
<dbReference type="HOGENOM" id="CLU_030829_0_0_1"/>
<dbReference type="Gene3D" id="4.10.280.10">
    <property type="entry name" value="Helix-loop-helix DNA-binding domain"/>
    <property type="match status" value="1"/>
</dbReference>
<dbReference type="eggNOG" id="KOG3582">
    <property type="taxonomic scope" value="Eukaryota"/>
</dbReference>
<feature type="compositionally biased region" description="Basic and acidic residues" evidence="6">
    <location>
        <begin position="38"/>
        <end position="48"/>
    </location>
</feature>
<evidence type="ECO:0000313" key="8">
    <source>
        <dbReference type="EMBL" id="EST09279.1"/>
    </source>
</evidence>
<feature type="compositionally biased region" description="Low complexity" evidence="6">
    <location>
        <begin position="196"/>
        <end position="213"/>
    </location>
</feature>
<keyword evidence="5" id="KW-0539">Nucleus</keyword>
<dbReference type="PANTHER" id="PTHR10328">
    <property type="entry name" value="PROTEIN MAX MYC-ASSOCIATED FACTOR X"/>
    <property type="match status" value="1"/>
</dbReference>
<evidence type="ECO:0000259" key="7">
    <source>
        <dbReference type="PROSITE" id="PS50888"/>
    </source>
</evidence>
<dbReference type="SUPFAM" id="SSF47459">
    <property type="entry name" value="HLH, helix-loop-helix DNA-binding domain"/>
    <property type="match status" value="1"/>
</dbReference>
<dbReference type="GeneID" id="27416774"/>
<feature type="compositionally biased region" description="Basic and acidic residues" evidence="6">
    <location>
        <begin position="401"/>
        <end position="417"/>
    </location>
</feature>
<evidence type="ECO:0000256" key="3">
    <source>
        <dbReference type="ARBA" id="ARBA00023159"/>
    </source>
</evidence>
<feature type="domain" description="BHLH" evidence="7">
    <location>
        <begin position="215"/>
        <end position="266"/>
    </location>
</feature>
<feature type="compositionally biased region" description="Basic and acidic residues" evidence="6">
    <location>
        <begin position="90"/>
        <end position="109"/>
    </location>
</feature>
<dbReference type="STRING" id="1365824.V5F1S1"/>
<dbReference type="Pfam" id="PF00010">
    <property type="entry name" value="HLH"/>
    <property type="match status" value="1"/>
</dbReference>
<feature type="compositionally biased region" description="Low complexity" evidence="6">
    <location>
        <begin position="322"/>
        <end position="331"/>
    </location>
</feature>
<evidence type="ECO:0000256" key="6">
    <source>
        <dbReference type="SAM" id="MobiDB-lite"/>
    </source>
</evidence>
<dbReference type="AlphaFoldDB" id="V5F1S1"/>
<dbReference type="OMA" id="RQAIPAC"/>
<evidence type="ECO:0000256" key="4">
    <source>
        <dbReference type="ARBA" id="ARBA00023163"/>
    </source>
</evidence>
<sequence length="472" mass="51946">MEPVRSGPYPRGDEPYGPPSSKFAHSGPYERNSPPTDEAWRTHDRFPPAKEYSPRMPPWQRSGERMPAPPAAGMRDEGAWRSAPPPGHPEYARERAMEEQQRWREDQRARPPAYGYENGPGFGPGPHYAQGRPMEDLAEDARRVRPRTGEDDARYSAARPYGPGPYSPPEPRRHSAAPGQAPMRMMAGMEPPRPNTAAGTSVAPAPAPPTTVNANRRVAHLLSEQKRRESINTGFEDLRQAIPACRDGQDSKATILKRALEYIRELEGVVDRQHRMPMESHPISYGNHRSPPDDKDDLRRFGRPGGDEERRGAGQMAGGSGSSSSSEAGNGPRVGGLPSNAFGKGIAQGFTHASAPQHMREYRPYSPHAHPAHPPPTEASRVNGASPGVKRWAEDSDEDDRSPARRRVSDGDKDEASQRSSAGPYYFAVPPPPIATHARSPLAHSQTMLDQPRADWHPRMEGRPLVDSAVRV</sequence>
<dbReference type="SMART" id="SM00353">
    <property type="entry name" value="HLH"/>
    <property type="match status" value="1"/>
</dbReference>
<name>V5F1S1_KALBG</name>
<keyword evidence="4" id="KW-0804">Transcription</keyword>
<dbReference type="InterPro" id="IPR011598">
    <property type="entry name" value="bHLH_dom"/>
</dbReference>
<dbReference type="GO" id="GO:0045944">
    <property type="term" value="P:positive regulation of transcription by RNA polymerase II"/>
    <property type="evidence" value="ECO:0007669"/>
    <property type="project" value="TreeGrafter"/>
</dbReference>
<proteinExistence type="predicted"/>
<dbReference type="InterPro" id="IPR036638">
    <property type="entry name" value="HLH_DNA-bd_sf"/>
</dbReference>
<dbReference type="CDD" id="cd11405">
    <property type="entry name" value="bHLHzip_MLXIP_like"/>
    <property type="match status" value="1"/>
</dbReference>
<keyword evidence="3" id="KW-0010">Activator</keyword>
<feature type="region of interest" description="Disordered" evidence="6">
    <location>
        <begin position="273"/>
        <end position="472"/>
    </location>
</feature>
<reference evidence="9" key="1">
    <citation type="journal article" date="2013" name="Genome Announc.">
        <title>Draft genome sequence of Pseudozyma brasiliensis sp. nov. strain GHG001, a high producer of endo-1,4-xylanase isolated from an insect pest of sugarcane.</title>
        <authorList>
            <person name="Oliveira J.V.D.C."/>
            <person name="dos Santos R.A.C."/>
            <person name="Borges T.A."/>
            <person name="Riano-Pachon D.M."/>
            <person name="Goldman G.H."/>
        </authorList>
    </citation>
    <scope>NUCLEOTIDE SEQUENCE [LARGE SCALE GENOMIC DNA]</scope>
    <source>
        <strain evidence="9">GHG001</strain>
    </source>
</reference>
<keyword evidence="1" id="KW-0805">Transcription regulation</keyword>
<dbReference type="PANTHER" id="PTHR10328:SF3">
    <property type="entry name" value="PROTEIN MAX"/>
    <property type="match status" value="1"/>
</dbReference>
<dbReference type="Proteomes" id="UP000019377">
    <property type="component" value="Unassembled WGS sequence"/>
</dbReference>
<feature type="region of interest" description="Disordered" evidence="6">
    <location>
        <begin position="1"/>
        <end position="213"/>
    </location>
</feature>
<keyword evidence="2" id="KW-0238">DNA-binding</keyword>
<dbReference type="GO" id="GO:0003700">
    <property type="term" value="F:DNA-binding transcription factor activity"/>
    <property type="evidence" value="ECO:0007669"/>
    <property type="project" value="TreeGrafter"/>
</dbReference>
<evidence type="ECO:0000256" key="1">
    <source>
        <dbReference type="ARBA" id="ARBA00023015"/>
    </source>
</evidence>
<dbReference type="GO" id="GO:0090575">
    <property type="term" value="C:RNA polymerase II transcription regulator complex"/>
    <property type="evidence" value="ECO:0007669"/>
    <property type="project" value="TreeGrafter"/>
</dbReference>
<dbReference type="GO" id="GO:0046983">
    <property type="term" value="F:protein dimerization activity"/>
    <property type="evidence" value="ECO:0007669"/>
    <property type="project" value="InterPro"/>
</dbReference>
<protein>
    <recommendedName>
        <fullName evidence="7">BHLH domain-containing protein</fullName>
    </recommendedName>
</protein>
<organism evidence="8 9">
    <name type="scientific">Kalmanozyma brasiliensis (strain GHG001)</name>
    <name type="common">Yeast</name>
    <name type="synonym">Pseudozyma brasiliensis</name>
    <dbReference type="NCBI Taxonomy" id="1365824"/>
    <lineage>
        <taxon>Eukaryota</taxon>
        <taxon>Fungi</taxon>
        <taxon>Dikarya</taxon>
        <taxon>Basidiomycota</taxon>
        <taxon>Ustilaginomycotina</taxon>
        <taxon>Ustilaginomycetes</taxon>
        <taxon>Ustilaginales</taxon>
        <taxon>Ustilaginaceae</taxon>
        <taxon>Kalmanozyma</taxon>
    </lineage>
</organism>
<dbReference type="EMBL" id="KI545853">
    <property type="protein sequence ID" value="EST09279.1"/>
    <property type="molecule type" value="Genomic_DNA"/>
</dbReference>
<dbReference type="GO" id="GO:0003677">
    <property type="term" value="F:DNA binding"/>
    <property type="evidence" value="ECO:0007669"/>
    <property type="project" value="UniProtKB-KW"/>
</dbReference>
<evidence type="ECO:0000256" key="5">
    <source>
        <dbReference type="ARBA" id="ARBA00023242"/>
    </source>
</evidence>
<feature type="compositionally biased region" description="Basic and acidic residues" evidence="6">
    <location>
        <begin position="290"/>
        <end position="312"/>
    </location>
</feature>
<feature type="compositionally biased region" description="Basic and acidic residues" evidence="6">
    <location>
        <begin position="133"/>
        <end position="154"/>
    </location>
</feature>
<accession>V5F1S1</accession>
<feature type="compositionally biased region" description="Basic and acidic residues" evidence="6">
    <location>
        <begin position="452"/>
        <end position="464"/>
    </location>
</feature>
<gene>
    <name evidence="8" type="ORF">PSEUBRA_SCAF11g01081</name>
</gene>